<dbReference type="PRINTS" id="PR00455">
    <property type="entry name" value="HTHTETR"/>
</dbReference>
<dbReference type="InterPro" id="IPR009057">
    <property type="entry name" value="Homeodomain-like_sf"/>
</dbReference>
<dbReference type="PANTHER" id="PTHR30055">
    <property type="entry name" value="HTH-TYPE TRANSCRIPTIONAL REGULATOR RUTR"/>
    <property type="match status" value="1"/>
</dbReference>
<dbReference type="InterPro" id="IPR050109">
    <property type="entry name" value="HTH-type_TetR-like_transc_reg"/>
</dbReference>
<dbReference type="Gene3D" id="1.10.357.10">
    <property type="entry name" value="Tetracycline Repressor, domain 2"/>
    <property type="match status" value="1"/>
</dbReference>
<feature type="domain" description="HTH tetR-type" evidence="3">
    <location>
        <begin position="13"/>
        <end position="73"/>
    </location>
</feature>
<dbReference type="PROSITE" id="PS50977">
    <property type="entry name" value="HTH_TETR_2"/>
    <property type="match status" value="1"/>
</dbReference>
<sequence>MNAVPDGRTVRWEHRDGELLAAATQYVLDHGVATLTMRPLAEAVGVTIATLIRRFGSKDELLEQICRSIHLDMLDTLAYDPELAGLDPRQTLDVLWGRWLDPAQARQFTFLFELFGVALRDPDRYGWFAESVISDWLAPIEDVLVEVGTEISQARALATVVLSLLRGLHMDFAMTGDRDRVEAAYHLVVDAMASQL</sequence>
<evidence type="ECO:0000256" key="2">
    <source>
        <dbReference type="PROSITE-ProRule" id="PRU00335"/>
    </source>
</evidence>
<proteinExistence type="predicted"/>
<dbReference type="RefSeq" id="WP_338889403.1">
    <property type="nucleotide sequence ID" value="NZ_CP147846.1"/>
</dbReference>
<evidence type="ECO:0000259" key="3">
    <source>
        <dbReference type="PROSITE" id="PS50977"/>
    </source>
</evidence>
<gene>
    <name evidence="4" type="ORF">WDS16_27635</name>
</gene>
<keyword evidence="5" id="KW-1185">Reference proteome</keyword>
<feature type="DNA-binding region" description="H-T-H motif" evidence="2">
    <location>
        <begin position="36"/>
        <end position="55"/>
    </location>
</feature>
<accession>A0ABZ2PLM3</accession>
<dbReference type="SUPFAM" id="SSF46689">
    <property type="entry name" value="Homeodomain-like"/>
    <property type="match status" value="1"/>
</dbReference>
<dbReference type="InterPro" id="IPR001647">
    <property type="entry name" value="HTH_TetR"/>
</dbReference>
<dbReference type="EMBL" id="CP147846">
    <property type="protein sequence ID" value="WXG68902.1"/>
    <property type="molecule type" value="Genomic_DNA"/>
</dbReference>
<dbReference type="Pfam" id="PF00440">
    <property type="entry name" value="TetR_N"/>
    <property type="match status" value="1"/>
</dbReference>
<dbReference type="PANTHER" id="PTHR30055:SF181">
    <property type="entry name" value="BLR6905 PROTEIN"/>
    <property type="match status" value="1"/>
</dbReference>
<evidence type="ECO:0000256" key="1">
    <source>
        <dbReference type="ARBA" id="ARBA00023125"/>
    </source>
</evidence>
<protein>
    <submittedName>
        <fullName evidence="4">TetR/AcrR family transcriptional regulator</fullName>
    </submittedName>
</protein>
<name>A0ABZ2PLM3_9NOCA</name>
<evidence type="ECO:0000313" key="4">
    <source>
        <dbReference type="EMBL" id="WXG68902.1"/>
    </source>
</evidence>
<evidence type="ECO:0000313" key="5">
    <source>
        <dbReference type="Proteomes" id="UP001432000"/>
    </source>
</evidence>
<reference evidence="4 5" key="1">
    <citation type="submission" date="2024-03" db="EMBL/GenBank/DDBJ databases">
        <title>Natural products discovery in diverse microorganisms through a two-stage MS feature dereplication strategy.</title>
        <authorList>
            <person name="Zhang R."/>
        </authorList>
    </citation>
    <scope>NUCLEOTIDE SEQUENCE [LARGE SCALE GENOMIC DNA]</scope>
    <source>
        <strain evidence="4 5">18930</strain>
    </source>
</reference>
<keyword evidence="1 2" id="KW-0238">DNA-binding</keyword>
<dbReference type="Proteomes" id="UP001432000">
    <property type="component" value="Chromosome"/>
</dbReference>
<organism evidence="4 5">
    <name type="scientific">Rhodococcus sovatensis</name>
    <dbReference type="NCBI Taxonomy" id="1805840"/>
    <lineage>
        <taxon>Bacteria</taxon>
        <taxon>Bacillati</taxon>
        <taxon>Actinomycetota</taxon>
        <taxon>Actinomycetes</taxon>
        <taxon>Mycobacteriales</taxon>
        <taxon>Nocardiaceae</taxon>
        <taxon>Rhodococcus</taxon>
    </lineage>
</organism>